<evidence type="ECO:0000259" key="11">
    <source>
        <dbReference type="PROSITE" id="PS50929"/>
    </source>
</evidence>
<evidence type="ECO:0000256" key="7">
    <source>
        <dbReference type="ARBA" id="ARBA00023136"/>
    </source>
</evidence>
<feature type="region of interest" description="Disordered" evidence="8">
    <location>
        <begin position="709"/>
        <end position="729"/>
    </location>
</feature>
<feature type="transmembrane region" description="Helical" evidence="9">
    <location>
        <begin position="187"/>
        <end position="209"/>
    </location>
</feature>
<accession>A0AAW1NPV1</accession>
<dbReference type="GO" id="GO:0005524">
    <property type="term" value="F:ATP binding"/>
    <property type="evidence" value="ECO:0007669"/>
    <property type="project" value="UniProtKB-KW"/>
</dbReference>
<evidence type="ECO:0000256" key="5">
    <source>
        <dbReference type="ARBA" id="ARBA00022840"/>
    </source>
</evidence>
<comment type="caution">
    <text evidence="12">The sequence shown here is derived from an EMBL/GenBank/DDBJ whole genome shotgun (WGS) entry which is preliminary data.</text>
</comment>
<dbReference type="EMBL" id="JALJOQ010000226">
    <property type="protein sequence ID" value="KAK9788445.1"/>
    <property type="molecule type" value="Genomic_DNA"/>
</dbReference>
<dbReference type="PROSITE" id="PS00211">
    <property type="entry name" value="ABC_TRANSPORTER_1"/>
    <property type="match status" value="1"/>
</dbReference>
<organism evidence="12 13">
    <name type="scientific">Symbiochloris irregularis</name>
    <dbReference type="NCBI Taxonomy" id="706552"/>
    <lineage>
        <taxon>Eukaryota</taxon>
        <taxon>Viridiplantae</taxon>
        <taxon>Chlorophyta</taxon>
        <taxon>core chlorophytes</taxon>
        <taxon>Trebouxiophyceae</taxon>
        <taxon>Trebouxiales</taxon>
        <taxon>Trebouxiaceae</taxon>
        <taxon>Symbiochloris</taxon>
    </lineage>
</organism>
<keyword evidence="4" id="KW-0547">Nucleotide-binding</keyword>
<keyword evidence="2" id="KW-0813">Transport</keyword>
<dbReference type="SUPFAM" id="SSF52540">
    <property type="entry name" value="P-loop containing nucleoside triphosphate hydrolases"/>
    <property type="match status" value="1"/>
</dbReference>
<dbReference type="SMART" id="SM00382">
    <property type="entry name" value="AAA"/>
    <property type="match status" value="1"/>
</dbReference>
<feature type="transmembrane region" description="Helical" evidence="9">
    <location>
        <begin position="32"/>
        <end position="52"/>
    </location>
</feature>
<feature type="domain" description="ABC transporter" evidence="10">
    <location>
        <begin position="459"/>
        <end position="704"/>
    </location>
</feature>
<dbReference type="CDD" id="cd18572">
    <property type="entry name" value="ABC_6TM_TAP"/>
    <property type="match status" value="1"/>
</dbReference>
<dbReference type="PROSITE" id="PS50893">
    <property type="entry name" value="ABC_TRANSPORTER_2"/>
    <property type="match status" value="1"/>
</dbReference>
<feature type="transmembrane region" description="Helical" evidence="9">
    <location>
        <begin position="270"/>
        <end position="297"/>
    </location>
</feature>
<feature type="domain" description="ABC transmembrane type-1" evidence="11">
    <location>
        <begin position="145"/>
        <end position="426"/>
    </location>
</feature>
<dbReference type="PANTHER" id="PTHR43394:SF19">
    <property type="entry name" value="ABC TRANSPORTER B FAMILY"/>
    <property type="match status" value="1"/>
</dbReference>
<dbReference type="InterPro" id="IPR011527">
    <property type="entry name" value="ABC1_TM_dom"/>
</dbReference>
<evidence type="ECO:0000256" key="3">
    <source>
        <dbReference type="ARBA" id="ARBA00022692"/>
    </source>
</evidence>
<dbReference type="GO" id="GO:0005743">
    <property type="term" value="C:mitochondrial inner membrane"/>
    <property type="evidence" value="ECO:0007669"/>
    <property type="project" value="UniProtKB-SubCell"/>
</dbReference>
<dbReference type="InterPro" id="IPR003439">
    <property type="entry name" value="ABC_transporter-like_ATP-bd"/>
</dbReference>
<evidence type="ECO:0000256" key="4">
    <source>
        <dbReference type="ARBA" id="ARBA00022741"/>
    </source>
</evidence>
<keyword evidence="7 9" id="KW-0472">Membrane</keyword>
<proteinExistence type="predicted"/>
<dbReference type="PANTHER" id="PTHR43394">
    <property type="entry name" value="ATP-DEPENDENT PERMEASE MDL1, MITOCHONDRIAL"/>
    <property type="match status" value="1"/>
</dbReference>
<evidence type="ECO:0000313" key="13">
    <source>
        <dbReference type="Proteomes" id="UP001465755"/>
    </source>
</evidence>
<keyword evidence="3 9" id="KW-0812">Transmembrane</keyword>
<dbReference type="Gene3D" id="1.20.1560.10">
    <property type="entry name" value="ABC transporter type 1, transmembrane domain"/>
    <property type="match status" value="1"/>
</dbReference>
<evidence type="ECO:0000313" key="12">
    <source>
        <dbReference type="EMBL" id="KAK9788445.1"/>
    </source>
</evidence>
<dbReference type="FunFam" id="3.40.50.300:FF:000403">
    <property type="entry name" value="ATP-binding cassette sub-family B member 8, mitochondrial"/>
    <property type="match status" value="1"/>
</dbReference>
<dbReference type="Pfam" id="PF00664">
    <property type="entry name" value="ABC_membrane"/>
    <property type="match status" value="1"/>
</dbReference>
<dbReference type="InterPro" id="IPR003593">
    <property type="entry name" value="AAA+_ATPase"/>
</dbReference>
<dbReference type="GO" id="GO:0016887">
    <property type="term" value="F:ATP hydrolysis activity"/>
    <property type="evidence" value="ECO:0007669"/>
    <property type="project" value="InterPro"/>
</dbReference>
<gene>
    <name evidence="12" type="ORF">WJX73_000962</name>
</gene>
<dbReference type="GO" id="GO:0015421">
    <property type="term" value="F:ABC-type oligopeptide transporter activity"/>
    <property type="evidence" value="ECO:0007669"/>
    <property type="project" value="TreeGrafter"/>
</dbReference>
<dbReference type="SUPFAM" id="SSF90123">
    <property type="entry name" value="ABC transporter transmembrane region"/>
    <property type="match status" value="1"/>
</dbReference>
<evidence type="ECO:0000256" key="9">
    <source>
        <dbReference type="SAM" id="Phobius"/>
    </source>
</evidence>
<dbReference type="InterPro" id="IPR039421">
    <property type="entry name" value="Type_1_exporter"/>
</dbReference>
<dbReference type="PROSITE" id="PS50929">
    <property type="entry name" value="ABC_TM1F"/>
    <property type="match status" value="1"/>
</dbReference>
<comment type="subcellular location">
    <subcellularLocation>
        <location evidence="1">Mitochondrion inner membrane</location>
        <topology evidence="1">Multi-pass membrane protein</topology>
    </subcellularLocation>
</comment>
<reference evidence="12 13" key="1">
    <citation type="journal article" date="2024" name="Nat. Commun.">
        <title>Phylogenomics reveals the evolutionary origins of lichenization in chlorophyte algae.</title>
        <authorList>
            <person name="Puginier C."/>
            <person name="Libourel C."/>
            <person name="Otte J."/>
            <person name="Skaloud P."/>
            <person name="Haon M."/>
            <person name="Grisel S."/>
            <person name="Petersen M."/>
            <person name="Berrin J.G."/>
            <person name="Delaux P.M."/>
            <person name="Dal Grande F."/>
            <person name="Keller J."/>
        </authorList>
    </citation>
    <scope>NUCLEOTIDE SEQUENCE [LARGE SCALE GENOMIC DNA]</scope>
    <source>
        <strain evidence="12 13">SAG 2036</strain>
    </source>
</reference>
<feature type="transmembrane region" description="Helical" evidence="9">
    <location>
        <begin position="141"/>
        <end position="163"/>
    </location>
</feature>
<keyword evidence="6 9" id="KW-1133">Transmembrane helix</keyword>
<keyword evidence="5" id="KW-0067">ATP-binding</keyword>
<evidence type="ECO:0000256" key="6">
    <source>
        <dbReference type="ARBA" id="ARBA00022989"/>
    </source>
</evidence>
<dbReference type="InterPro" id="IPR027417">
    <property type="entry name" value="P-loop_NTPase"/>
</dbReference>
<keyword evidence="13" id="KW-1185">Reference proteome</keyword>
<name>A0AAW1NPV1_9CHLO</name>
<feature type="transmembrane region" description="Helical" evidence="9">
    <location>
        <begin position="64"/>
        <end position="91"/>
    </location>
</feature>
<sequence>MTPCTATTAEHALVCSPPPRFGSGAKGQYSQGWLLCEMLLLGKAVLVAIYGLDDVFPDTRTGNVGLAFMFCCILCSALCVALETLLVTHFVTGRRDKARALTSEETPLLEKPDGVDEAAAQQASDARTILTLVAYSAQDTVLLSVAFAAGALAALALALIPYFTGQIVDYATIDQDSHAFTLTTGKLLAASLACAIFTGIRGGLFTVGITRLNVRLRTNLFASLLRQDMGYFDTAKSGEITSRLAADTTTVADQICLNINVLMRSLTQAVLVLIFMFHASWRLAVITFIMIPCALSISKVYGAYFRKLGKKVQAELAEANAVADEALGNVGTVRAHAAEDSVKAAYAAKLQLFYVLEMKTALAYCTYMVTATFLPNVVSAGVLFYGGHLVLANRMSAGALVSFMLYQQSLSGSFQSMGDVLSALSAAVGAADKVVELIHRQPATPAPGTYTPDTFAGRLQLSDVHFRYPARPDAPVLNGLSLQVNPGEVVALVGSSGGGKSSIVKLIQHFYMPSQGHVRFDGRDVGLYNPKWLRRRVAIVNQEPTLFARSIKRNILYGLEREDGVPAAEVPTQADVEHAAQLANIHHVILAMPQGYDSECGERGVQLSGGQKQRIAIARALVRRPAVLLLDEATSALDADSEAAVQDALDGIMKHHTVLVVAHRLSTIQNATRILVVSKGTVVEQGRHEDLIEAGGTYSALVRRQMQKSASTMSLTMRPDQGPGPSMFL</sequence>
<evidence type="ECO:0000259" key="10">
    <source>
        <dbReference type="PROSITE" id="PS50893"/>
    </source>
</evidence>
<dbReference type="Gene3D" id="3.40.50.300">
    <property type="entry name" value="P-loop containing nucleotide triphosphate hydrolases"/>
    <property type="match status" value="1"/>
</dbReference>
<dbReference type="FunFam" id="1.20.1560.10:FF:000215">
    <property type="entry name" value="ABC transporter B family member 4"/>
    <property type="match status" value="1"/>
</dbReference>
<evidence type="ECO:0000256" key="1">
    <source>
        <dbReference type="ARBA" id="ARBA00004448"/>
    </source>
</evidence>
<dbReference type="Proteomes" id="UP001465755">
    <property type="component" value="Unassembled WGS sequence"/>
</dbReference>
<dbReference type="InterPro" id="IPR017871">
    <property type="entry name" value="ABC_transporter-like_CS"/>
</dbReference>
<feature type="transmembrane region" description="Helical" evidence="9">
    <location>
        <begin position="361"/>
        <end position="385"/>
    </location>
</feature>
<dbReference type="AlphaFoldDB" id="A0AAW1NPV1"/>
<evidence type="ECO:0000256" key="2">
    <source>
        <dbReference type="ARBA" id="ARBA00022448"/>
    </source>
</evidence>
<evidence type="ECO:0000256" key="8">
    <source>
        <dbReference type="SAM" id="MobiDB-lite"/>
    </source>
</evidence>
<dbReference type="InterPro" id="IPR036640">
    <property type="entry name" value="ABC1_TM_sf"/>
</dbReference>
<protein>
    <submittedName>
        <fullName evidence="12">Uncharacterized protein</fullName>
    </submittedName>
</protein>
<dbReference type="Pfam" id="PF00005">
    <property type="entry name" value="ABC_tran"/>
    <property type="match status" value="1"/>
</dbReference>